<dbReference type="EMBL" id="JAQHRD010000010">
    <property type="protein sequence ID" value="KAJ6437672.1"/>
    <property type="molecule type" value="Genomic_DNA"/>
</dbReference>
<reference evidence="2" key="1">
    <citation type="submission" date="2023-01" db="EMBL/GenBank/DDBJ databases">
        <title>The growth and conidiation of Purpureocillium lavendulum are regulated by nitrogen source and histone H3K14 acetylation.</title>
        <authorList>
            <person name="Tang P."/>
            <person name="Han J."/>
            <person name="Zhang C."/>
            <person name="Tang P."/>
            <person name="Qi F."/>
            <person name="Zhang K."/>
            <person name="Liang L."/>
        </authorList>
    </citation>
    <scope>NUCLEOTIDE SEQUENCE</scope>
    <source>
        <strain evidence="2">YMF1.00683</strain>
    </source>
</reference>
<protein>
    <submittedName>
        <fullName evidence="2">Uncharacterized protein</fullName>
    </submittedName>
</protein>
<name>A0AB34FGN3_9HYPO</name>
<feature type="compositionally biased region" description="Low complexity" evidence="1">
    <location>
        <begin position="113"/>
        <end position="125"/>
    </location>
</feature>
<comment type="caution">
    <text evidence="2">The sequence shown here is derived from an EMBL/GenBank/DDBJ whole genome shotgun (WGS) entry which is preliminary data.</text>
</comment>
<dbReference type="Proteomes" id="UP001163105">
    <property type="component" value="Unassembled WGS sequence"/>
</dbReference>
<feature type="compositionally biased region" description="Low complexity" evidence="1">
    <location>
        <begin position="80"/>
        <end position="106"/>
    </location>
</feature>
<accession>A0AB34FGN3</accession>
<feature type="region of interest" description="Disordered" evidence="1">
    <location>
        <begin position="34"/>
        <end position="148"/>
    </location>
</feature>
<organism evidence="2 3">
    <name type="scientific">Purpureocillium lavendulum</name>
    <dbReference type="NCBI Taxonomy" id="1247861"/>
    <lineage>
        <taxon>Eukaryota</taxon>
        <taxon>Fungi</taxon>
        <taxon>Dikarya</taxon>
        <taxon>Ascomycota</taxon>
        <taxon>Pezizomycotina</taxon>
        <taxon>Sordariomycetes</taxon>
        <taxon>Hypocreomycetidae</taxon>
        <taxon>Hypocreales</taxon>
        <taxon>Ophiocordycipitaceae</taxon>
        <taxon>Purpureocillium</taxon>
    </lineage>
</organism>
<sequence>MTVPTDPIGGAATLPAARGPLSIFRKIHLYAKSKKSTHGAPGPNPAPRASGVLVTDARASARATAGAQRARARPPRRGCRPAAPTAPSSAQTARPTAATTAAPRPLTARRDLATLLAGGAPAREGAPGGGHSARSSQSPDSLPELSKL</sequence>
<evidence type="ECO:0000256" key="1">
    <source>
        <dbReference type="SAM" id="MobiDB-lite"/>
    </source>
</evidence>
<feature type="compositionally biased region" description="Basic residues" evidence="1">
    <location>
        <begin position="70"/>
        <end position="79"/>
    </location>
</feature>
<proteinExistence type="predicted"/>
<feature type="compositionally biased region" description="Low complexity" evidence="1">
    <location>
        <begin position="57"/>
        <end position="69"/>
    </location>
</feature>
<evidence type="ECO:0000313" key="2">
    <source>
        <dbReference type="EMBL" id="KAJ6437672.1"/>
    </source>
</evidence>
<evidence type="ECO:0000313" key="3">
    <source>
        <dbReference type="Proteomes" id="UP001163105"/>
    </source>
</evidence>
<gene>
    <name evidence="2" type="ORF">O9K51_09500</name>
</gene>
<dbReference type="AlphaFoldDB" id="A0AB34FGN3"/>
<keyword evidence="3" id="KW-1185">Reference proteome</keyword>